<dbReference type="OrthoDB" id="16520at2759"/>
<dbReference type="STRING" id="763665.A0A2G5B9F4"/>
<sequence length="728" mass="81169">MAFTPEWWSVSADWEYMLFNVKMERQWRHSAKGTYVVYNTRERTMIPLGSAGSNAVQRVEWAPTGHRLQFVRDNNIFVTDMMREIQITEDGSDSVSNGVADWVYEEEVLGSSASGLWSPDGEAVAFLRLDDTKVPVFQFQMFHPQNRSALYPENIEVRYPSPGTPNPLVSLFVCRPDFGGASAQNSKASDNPDTRTHPQQISFESPFAPEDTIIVSMAWLTDHSDRLIVHVMNRVQDHLKVYMVSTNPKQLSGRLVRQRNTASAGGDGAWIEIPSPPIYVPPNTVANLTTDGYLEVVENGEYMHLALFSPPEAAQPVRWLTSGNYDVVSNRVALDRKAALVRFLSTQQSSIQPALYQVALNSNSTGAVPHALSPPTLKSASARLNARGARHGSYDASFSAGASFYMLSYKGPRLPWQAVYSSADPGFEFVLNDNANAEHELAAFNLPTTEFFEIANDAGDMMNAMAMYPPDFDRSARKKYGVLFFVYGGPNSQHVSQAFSLDWMGALVSQQDVPGMQWIVVRVDARGTGHKGRRFRSAVNRRLGVIEPADQAAAARHFQTLPYVNPHRIAIWGWSYGGYVTARAVEHHSDVFRVGMAVAPVSDWRFYDSIYTERYMKTPLMNPDGYAASAVSNVSGFAGARFLVQHGTADDNVHMKNTLALTTLLQTNNVPGFEMALYADSDHSIYTYGVRPALYARMVNFLFRSFHELENSEFSYWAHTDPNDDASS</sequence>
<comment type="similarity">
    <text evidence="2">Belongs to the peptidase S9B family.</text>
</comment>
<evidence type="ECO:0000256" key="7">
    <source>
        <dbReference type="ARBA" id="ARBA00022825"/>
    </source>
</evidence>
<keyword evidence="5" id="KW-0812">Transmembrane</keyword>
<dbReference type="InterPro" id="IPR029058">
    <property type="entry name" value="AB_hydrolase_fold"/>
</dbReference>
<evidence type="ECO:0000256" key="4">
    <source>
        <dbReference type="ARBA" id="ARBA00022670"/>
    </source>
</evidence>
<keyword evidence="9" id="KW-1133">Transmembrane helix</keyword>
<dbReference type="GO" id="GO:0008239">
    <property type="term" value="F:dipeptidyl-peptidase activity"/>
    <property type="evidence" value="ECO:0007669"/>
    <property type="project" value="TreeGrafter"/>
</dbReference>
<evidence type="ECO:0000256" key="8">
    <source>
        <dbReference type="ARBA" id="ARBA00022968"/>
    </source>
</evidence>
<organism evidence="14 15">
    <name type="scientific">Coemansia reversa (strain ATCC 12441 / NRRL 1564)</name>
    <dbReference type="NCBI Taxonomy" id="763665"/>
    <lineage>
        <taxon>Eukaryota</taxon>
        <taxon>Fungi</taxon>
        <taxon>Fungi incertae sedis</taxon>
        <taxon>Zoopagomycota</taxon>
        <taxon>Kickxellomycotina</taxon>
        <taxon>Kickxellomycetes</taxon>
        <taxon>Kickxellales</taxon>
        <taxon>Kickxellaceae</taxon>
        <taxon>Coemansia</taxon>
    </lineage>
</organism>
<dbReference type="PROSITE" id="PS00708">
    <property type="entry name" value="PRO_ENDOPEP_SER"/>
    <property type="match status" value="1"/>
</dbReference>
<dbReference type="EMBL" id="KZ303505">
    <property type="protein sequence ID" value="PIA15653.1"/>
    <property type="molecule type" value="Genomic_DNA"/>
</dbReference>
<dbReference type="Gene3D" id="2.140.10.30">
    <property type="entry name" value="Dipeptidylpeptidase IV, N-terminal domain"/>
    <property type="match status" value="1"/>
</dbReference>
<evidence type="ECO:0000256" key="1">
    <source>
        <dbReference type="ARBA" id="ARBA00004576"/>
    </source>
</evidence>
<dbReference type="GO" id="GO:0006508">
    <property type="term" value="P:proteolysis"/>
    <property type="evidence" value="ECO:0007669"/>
    <property type="project" value="UniProtKB-KW"/>
</dbReference>
<dbReference type="InterPro" id="IPR050278">
    <property type="entry name" value="Serine_Prot_S9B/DPPIV"/>
</dbReference>
<dbReference type="PANTHER" id="PTHR11731">
    <property type="entry name" value="PROTEASE FAMILY S9B,C DIPEPTIDYL-PEPTIDASE IV-RELATED"/>
    <property type="match status" value="1"/>
</dbReference>
<proteinExistence type="inferred from homology"/>
<dbReference type="PANTHER" id="PTHR11731:SF200">
    <property type="entry name" value="DIPEPTIDYL PEPTIDASE 10, ISOFORM B"/>
    <property type="match status" value="1"/>
</dbReference>
<evidence type="ECO:0000313" key="15">
    <source>
        <dbReference type="Proteomes" id="UP000242474"/>
    </source>
</evidence>
<dbReference type="Pfam" id="PF00326">
    <property type="entry name" value="Peptidase_S9"/>
    <property type="match status" value="1"/>
</dbReference>
<dbReference type="GO" id="GO:0005886">
    <property type="term" value="C:plasma membrane"/>
    <property type="evidence" value="ECO:0007669"/>
    <property type="project" value="TreeGrafter"/>
</dbReference>
<dbReference type="SUPFAM" id="SSF53474">
    <property type="entry name" value="alpha/beta-Hydrolases"/>
    <property type="match status" value="1"/>
</dbReference>
<comment type="subcellular location">
    <subcellularLocation>
        <location evidence="1">Vacuole membrane</location>
        <topology evidence="1">Single-pass type II membrane protein</topology>
    </subcellularLocation>
</comment>
<evidence type="ECO:0000256" key="2">
    <source>
        <dbReference type="ARBA" id="ARBA00006150"/>
    </source>
</evidence>
<dbReference type="InterPro" id="IPR001375">
    <property type="entry name" value="Peptidase_S9_cat"/>
</dbReference>
<evidence type="ECO:0000256" key="10">
    <source>
        <dbReference type="ARBA" id="ARBA00023136"/>
    </source>
</evidence>
<dbReference type="Pfam" id="PF00930">
    <property type="entry name" value="DPPIV_N"/>
    <property type="match status" value="1"/>
</dbReference>
<dbReference type="SUPFAM" id="SSF82171">
    <property type="entry name" value="DPP6 N-terminal domain-like"/>
    <property type="match status" value="1"/>
</dbReference>
<evidence type="ECO:0000256" key="3">
    <source>
        <dbReference type="ARBA" id="ARBA00022438"/>
    </source>
</evidence>
<keyword evidence="6" id="KW-0378">Hydrolase</keyword>
<keyword evidence="15" id="KW-1185">Reference proteome</keyword>
<reference evidence="14 15" key="1">
    <citation type="journal article" date="2015" name="Genome Biol. Evol.">
        <title>Phylogenomic analyses indicate that early fungi evolved digesting cell walls of algal ancestors of land plants.</title>
        <authorList>
            <person name="Chang Y."/>
            <person name="Wang S."/>
            <person name="Sekimoto S."/>
            <person name="Aerts A.L."/>
            <person name="Choi C."/>
            <person name="Clum A."/>
            <person name="LaButti K.M."/>
            <person name="Lindquist E.A."/>
            <person name="Yee Ngan C."/>
            <person name="Ohm R.A."/>
            <person name="Salamov A.A."/>
            <person name="Grigoriev I.V."/>
            <person name="Spatafora J.W."/>
            <person name="Berbee M.L."/>
        </authorList>
    </citation>
    <scope>NUCLEOTIDE SEQUENCE [LARGE SCALE GENOMIC DNA]</scope>
    <source>
        <strain evidence="14 15">NRRL 1564</strain>
    </source>
</reference>
<evidence type="ECO:0000256" key="6">
    <source>
        <dbReference type="ARBA" id="ARBA00022801"/>
    </source>
</evidence>
<evidence type="ECO:0000259" key="12">
    <source>
        <dbReference type="Pfam" id="PF00326"/>
    </source>
</evidence>
<keyword evidence="10" id="KW-0472">Membrane</keyword>
<keyword evidence="3" id="KW-0031">Aminopeptidase</keyword>
<feature type="domain" description="Peptidase S9 prolyl oligopeptidase catalytic" evidence="12">
    <location>
        <begin position="517"/>
        <end position="706"/>
    </location>
</feature>
<evidence type="ECO:0000313" key="14">
    <source>
        <dbReference type="EMBL" id="PIA15653.1"/>
    </source>
</evidence>
<gene>
    <name evidence="14" type="ORF">COEREDRAFT_44349</name>
</gene>
<dbReference type="Proteomes" id="UP000242474">
    <property type="component" value="Unassembled WGS sequence"/>
</dbReference>
<dbReference type="Gene3D" id="3.40.50.1820">
    <property type="entry name" value="alpha/beta hydrolase"/>
    <property type="match status" value="1"/>
</dbReference>
<keyword evidence="11" id="KW-0325">Glycoprotein</keyword>
<evidence type="ECO:0000259" key="13">
    <source>
        <dbReference type="Pfam" id="PF00930"/>
    </source>
</evidence>
<dbReference type="FunFam" id="3.40.50.1820:FF:000003">
    <property type="entry name" value="Dipeptidyl peptidase 4"/>
    <property type="match status" value="1"/>
</dbReference>
<evidence type="ECO:0000256" key="5">
    <source>
        <dbReference type="ARBA" id="ARBA00022692"/>
    </source>
</evidence>
<dbReference type="AlphaFoldDB" id="A0A2G5B9F4"/>
<protein>
    <submittedName>
        <fullName evidence="14">Uncharacterized protein</fullName>
    </submittedName>
</protein>
<keyword evidence="4" id="KW-0645">Protease</keyword>
<evidence type="ECO:0000256" key="9">
    <source>
        <dbReference type="ARBA" id="ARBA00022989"/>
    </source>
</evidence>
<keyword evidence="8" id="KW-0735">Signal-anchor</keyword>
<dbReference type="GO" id="GO:0004252">
    <property type="term" value="F:serine-type endopeptidase activity"/>
    <property type="evidence" value="ECO:0007669"/>
    <property type="project" value="InterPro"/>
</dbReference>
<name>A0A2G5B9F4_COERN</name>
<dbReference type="GO" id="GO:0005774">
    <property type="term" value="C:vacuolar membrane"/>
    <property type="evidence" value="ECO:0007669"/>
    <property type="project" value="UniProtKB-SubCell"/>
</dbReference>
<dbReference type="InterPro" id="IPR002471">
    <property type="entry name" value="Pept_S9_AS"/>
</dbReference>
<keyword evidence="7" id="KW-0720">Serine protease</keyword>
<dbReference type="GO" id="GO:0004177">
    <property type="term" value="F:aminopeptidase activity"/>
    <property type="evidence" value="ECO:0007669"/>
    <property type="project" value="UniProtKB-KW"/>
</dbReference>
<dbReference type="InterPro" id="IPR002469">
    <property type="entry name" value="Peptidase_S9B_N"/>
</dbReference>
<accession>A0A2G5B9F4</accession>
<feature type="domain" description="Dipeptidylpeptidase IV N-terminal" evidence="13">
    <location>
        <begin position="11"/>
        <end position="416"/>
    </location>
</feature>
<evidence type="ECO:0000256" key="11">
    <source>
        <dbReference type="ARBA" id="ARBA00023180"/>
    </source>
</evidence>